<dbReference type="SUPFAM" id="SSF53597">
    <property type="entry name" value="Dihydrofolate reductase-like"/>
    <property type="match status" value="1"/>
</dbReference>
<organism evidence="1">
    <name type="scientific">Dikerogammarus haemobaphes virus 1</name>
    <dbReference type="NCBI Taxonomy" id="2704946"/>
    <lineage>
        <taxon>Viruses</taxon>
    </lineage>
</organism>
<name>A0A6G9HDF0_9VIRU</name>
<gene>
    <name evidence="1" type="primary">ORF19</name>
</gene>
<evidence type="ECO:0000313" key="1">
    <source>
        <dbReference type="EMBL" id="QIQ08583.1"/>
    </source>
</evidence>
<dbReference type="EMBL" id="MN604016">
    <property type="protein sequence ID" value="QIQ08583.1"/>
    <property type="molecule type" value="Genomic_DNA"/>
</dbReference>
<protein>
    <submittedName>
        <fullName evidence="1">Dihydrofolate reductase</fullName>
    </submittedName>
</protein>
<sequence length="404" mass="47015">MSIFKRKFILHLIRFETPNNKYHYDLANNQKIKTIINNRRYSELKDSNIMTHIRNGKQTALVFGHNYIDDWLGVLASIARYNPSVYVIGQTERASDNTFQFTKVKNLNILLNHLKDCVNVHVFGGLKLIQNFLIHCPHLINYLYLTTCNLVQNTKTNVPLLDEMICELLETSNNTILMDNDLEEPYFTYTKYTINHNSSFFKKNFKLKADFANAIINKTALKINTYVNFSNKFTKFKGNIYMMPIPLLASFNLLRNNLGDLEDFFNSKSTHNVYLQALEPLMGVILEELNSTGKYVSSLMLHKQNIHVFVSLVEGNTSITFKILITDSIELNYISLCVYLCYSIFLKINKNFQYREIEIKLILDNITTRETISNAFINESEVYLYFDLESESYQVTNNTQITDT</sequence>
<proteinExistence type="predicted"/>
<dbReference type="InterPro" id="IPR024072">
    <property type="entry name" value="DHFR-like_dom_sf"/>
</dbReference>
<reference evidence="1" key="1">
    <citation type="journal article" date="2020" name="MBio">
        <title>A New Family of DNA Viruses Causing Disease in Crustaceans from Diverse Aquatic Biomes.</title>
        <authorList>
            <person name="Subramaniam K."/>
            <person name="Behringer D.C."/>
            <person name="Bojko J."/>
            <person name="Yutin N."/>
            <person name="Clark A.S."/>
            <person name="Bateman K.S."/>
            <person name="van Aerle R."/>
            <person name="Bass D."/>
            <person name="Kerr R.C."/>
            <person name="Koonin E.V."/>
            <person name="Stentiford G.D."/>
            <person name="Waltzek T.B."/>
        </authorList>
    </citation>
    <scope>NUCLEOTIDE SEQUENCE</scope>
</reference>
<accession>A0A6G9HDF0</accession>